<gene>
    <name evidence="11" type="ORF">EOS_09765</name>
</gene>
<dbReference type="GO" id="GO:0000155">
    <property type="term" value="F:phosphorelay sensor kinase activity"/>
    <property type="evidence" value="ECO:0007669"/>
    <property type="project" value="InterPro"/>
</dbReference>
<dbReference type="GO" id="GO:0005524">
    <property type="term" value="F:ATP binding"/>
    <property type="evidence" value="ECO:0007669"/>
    <property type="project" value="UniProtKB-KW"/>
</dbReference>
<evidence type="ECO:0000256" key="3">
    <source>
        <dbReference type="ARBA" id="ARBA00022553"/>
    </source>
</evidence>
<dbReference type="EMBL" id="AEJF01000070">
    <property type="protein sequence ID" value="KLU26419.1"/>
    <property type="molecule type" value="Genomic_DNA"/>
</dbReference>
<dbReference type="PANTHER" id="PTHR43065:SF10">
    <property type="entry name" value="PEROXIDE STRESS-ACTIVATED HISTIDINE KINASE MAK3"/>
    <property type="match status" value="1"/>
</dbReference>
<evidence type="ECO:0000256" key="7">
    <source>
        <dbReference type="ARBA" id="ARBA00022840"/>
    </source>
</evidence>
<dbReference type="CDD" id="cd00082">
    <property type="entry name" value="HisKA"/>
    <property type="match status" value="1"/>
</dbReference>
<name>A0A0J1D0W9_9BURK</name>
<dbReference type="Pfam" id="PF13426">
    <property type="entry name" value="PAS_9"/>
    <property type="match status" value="1"/>
</dbReference>
<dbReference type="SMART" id="SM00388">
    <property type="entry name" value="HisKA"/>
    <property type="match status" value="1"/>
</dbReference>
<evidence type="ECO:0000256" key="4">
    <source>
        <dbReference type="ARBA" id="ARBA00022679"/>
    </source>
</evidence>
<dbReference type="Gene3D" id="3.30.565.10">
    <property type="entry name" value="Histidine kinase-like ATPase, C-terminal domain"/>
    <property type="match status" value="1"/>
</dbReference>
<dbReference type="Proteomes" id="UP000035963">
    <property type="component" value="Unassembled WGS sequence"/>
</dbReference>
<keyword evidence="5" id="KW-0547">Nucleotide-binding</keyword>
<dbReference type="Pfam" id="PF00512">
    <property type="entry name" value="HisKA"/>
    <property type="match status" value="1"/>
</dbReference>
<dbReference type="InterPro" id="IPR005467">
    <property type="entry name" value="His_kinase_dom"/>
</dbReference>
<dbReference type="InterPro" id="IPR036890">
    <property type="entry name" value="HATPase_C_sf"/>
</dbReference>
<dbReference type="InterPro" id="IPR004358">
    <property type="entry name" value="Sig_transdc_His_kin-like_C"/>
</dbReference>
<evidence type="ECO:0000259" key="10">
    <source>
        <dbReference type="PROSITE" id="PS50112"/>
    </source>
</evidence>
<comment type="caution">
    <text evidence="11">The sequence shown here is derived from an EMBL/GenBank/DDBJ whole genome shotgun (WGS) entry which is preliminary data.</text>
</comment>
<evidence type="ECO:0000313" key="12">
    <source>
        <dbReference type="Proteomes" id="UP000035963"/>
    </source>
</evidence>
<dbReference type="NCBIfam" id="TIGR00229">
    <property type="entry name" value="sensory_box"/>
    <property type="match status" value="1"/>
</dbReference>
<dbReference type="SUPFAM" id="SSF55874">
    <property type="entry name" value="ATPase domain of HSP90 chaperone/DNA topoisomerase II/histidine kinase"/>
    <property type="match status" value="1"/>
</dbReference>
<keyword evidence="8" id="KW-0902">Two-component regulatory system</keyword>
<dbReference type="InterPro" id="IPR003661">
    <property type="entry name" value="HisK_dim/P_dom"/>
</dbReference>
<dbReference type="EC" id="2.7.13.3" evidence="2"/>
<dbReference type="Pfam" id="PF02518">
    <property type="entry name" value="HATPase_c"/>
    <property type="match status" value="1"/>
</dbReference>
<evidence type="ECO:0000256" key="1">
    <source>
        <dbReference type="ARBA" id="ARBA00000085"/>
    </source>
</evidence>
<dbReference type="SUPFAM" id="SSF47384">
    <property type="entry name" value="Homodimeric domain of signal transducing histidine kinase"/>
    <property type="match status" value="1"/>
</dbReference>
<dbReference type="Gene3D" id="3.30.450.20">
    <property type="entry name" value="PAS domain"/>
    <property type="match status" value="1"/>
</dbReference>
<keyword evidence="7" id="KW-0067">ATP-binding</keyword>
<keyword evidence="6" id="KW-0418">Kinase</keyword>
<dbReference type="InterPro" id="IPR000014">
    <property type="entry name" value="PAS"/>
</dbReference>
<keyword evidence="4" id="KW-0808">Transferase</keyword>
<sequence length="360" mass="39392">MPLAILAANPQRKILFANAAAEKLFGYSREELSGVVINELVPALQLNACGADSVHADLPLAGREWDRHRDLVAKRGDGTEFPAEVTINPVSWENEACTLTIVIDRTERYELLRNRQQLAHLTRVSTLGELAGSLAHELNQPLTAILSNAQAAQRFLATEPVDLAEVREILHDLVEDNHRASEVIRKIRALVQKGELEAVPLSVASVIRDVALLVHSDAIVRGIRVRVAVTPELPPVHGDKVQLQQVVLNLLLNAFDALESCSALNREVAIEVTPEGGDRIRVAVRDGGTGLAGNTFDKLFLPFFTSKRDGLGLGLSISRSIVEMHGGRIWAQNNEDRGATFYFTLPTGARAERSFLRGQP</sequence>
<dbReference type="SMART" id="SM00387">
    <property type="entry name" value="HATPase_c"/>
    <property type="match status" value="1"/>
</dbReference>
<accession>A0A0J1D0W9</accession>
<dbReference type="PATRIC" id="fig|908627.4.peg.2159"/>
<organism evidence="11 12">
    <name type="scientific">Caballeronia mineralivorans PML1(12)</name>
    <dbReference type="NCBI Taxonomy" id="908627"/>
    <lineage>
        <taxon>Bacteria</taxon>
        <taxon>Pseudomonadati</taxon>
        <taxon>Pseudomonadota</taxon>
        <taxon>Betaproteobacteria</taxon>
        <taxon>Burkholderiales</taxon>
        <taxon>Burkholderiaceae</taxon>
        <taxon>Caballeronia</taxon>
    </lineage>
</organism>
<dbReference type="AlphaFoldDB" id="A0A0J1D0W9"/>
<evidence type="ECO:0000259" key="9">
    <source>
        <dbReference type="PROSITE" id="PS50109"/>
    </source>
</evidence>
<keyword evidence="12" id="KW-1185">Reference proteome</keyword>
<evidence type="ECO:0000256" key="2">
    <source>
        <dbReference type="ARBA" id="ARBA00012438"/>
    </source>
</evidence>
<keyword evidence="3" id="KW-0597">Phosphoprotein</keyword>
<feature type="domain" description="Histidine kinase" evidence="9">
    <location>
        <begin position="133"/>
        <end position="349"/>
    </location>
</feature>
<dbReference type="InterPro" id="IPR036097">
    <property type="entry name" value="HisK_dim/P_sf"/>
</dbReference>
<dbReference type="InterPro" id="IPR035965">
    <property type="entry name" value="PAS-like_dom_sf"/>
</dbReference>
<dbReference type="PROSITE" id="PS50109">
    <property type="entry name" value="HIS_KIN"/>
    <property type="match status" value="1"/>
</dbReference>
<evidence type="ECO:0000256" key="8">
    <source>
        <dbReference type="ARBA" id="ARBA00023012"/>
    </source>
</evidence>
<dbReference type="InterPro" id="IPR003594">
    <property type="entry name" value="HATPase_dom"/>
</dbReference>
<comment type="catalytic activity">
    <reaction evidence="1">
        <text>ATP + protein L-histidine = ADP + protein N-phospho-L-histidine.</text>
        <dbReference type="EC" id="2.7.13.3"/>
    </reaction>
</comment>
<dbReference type="CDD" id="cd00130">
    <property type="entry name" value="PAS"/>
    <property type="match status" value="1"/>
</dbReference>
<evidence type="ECO:0000313" key="11">
    <source>
        <dbReference type="EMBL" id="KLU26419.1"/>
    </source>
</evidence>
<proteinExistence type="predicted"/>
<dbReference type="SUPFAM" id="SSF55785">
    <property type="entry name" value="PYP-like sensor domain (PAS domain)"/>
    <property type="match status" value="1"/>
</dbReference>
<dbReference type="Gene3D" id="1.10.287.130">
    <property type="match status" value="1"/>
</dbReference>
<evidence type="ECO:0000256" key="5">
    <source>
        <dbReference type="ARBA" id="ARBA00022741"/>
    </source>
</evidence>
<feature type="domain" description="PAS" evidence="10">
    <location>
        <begin position="1"/>
        <end position="34"/>
    </location>
</feature>
<reference evidence="11 12" key="1">
    <citation type="journal article" date="2015" name="Genome Announc.">
        <title>Draft Genome Sequence of Burkholderia sp. Strain PML1(12), an Ectomycorrhizosphere-Inhabiting Bacterium with Effective Mineral-Weathering Ability.</title>
        <authorList>
            <person name="Uroz S."/>
            <person name="Oger P."/>
        </authorList>
    </citation>
    <scope>NUCLEOTIDE SEQUENCE [LARGE SCALE GENOMIC DNA]</scope>
    <source>
        <strain evidence="12">PML1(12)</strain>
    </source>
</reference>
<protein>
    <recommendedName>
        <fullName evidence="2">histidine kinase</fullName>
        <ecNumber evidence="2">2.7.13.3</ecNumber>
    </recommendedName>
</protein>
<evidence type="ECO:0000256" key="6">
    <source>
        <dbReference type="ARBA" id="ARBA00022777"/>
    </source>
</evidence>
<dbReference type="PRINTS" id="PR00344">
    <property type="entry name" value="BCTRLSENSOR"/>
</dbReference>
<dbReference type="PANTHER" id="PTHR43065">
    <property type="entry name" value="SENSOR HISTIDINE KINASE"/>
    <property type="match status" value="1"/>
</dbReference>
<dbReference type="PROSITE" id="PS50112">
    <property type="entry name" value="PAS"/>
    <property type="match status" value="1"/>
</dbReference>